<dbReference type="STRING" id="574376.BAMA_09455"/>
<evidence type="ECO:0000259" key="3">
    <source>
        <dbReference type="PROSITE" id="PS51186"/>
    </source>
</evidence>
<dbReference type="Gene3D" id="3.40.630.30">
    <property type="match status" value="1"/>
</dbReference>
<keyword evidence="1 4" id="KW-0808">Transferase</keyword>
<dbReference type="PROSITE" id="PS51186">
    <property type="entry name" value="GNAT"/>
    <property type="match status" value="1"/>
</dbReference>
<organism evidence="4 5">
    <name type="scientific">Bacillus manliponensis</name>
    <dbReference type="NCBI Taxonomy" id="574376"/>
    <lineage>
        <taxon>Bacteria</taxon>
        <taxon>Bacillati</taxon>
        <taxon>Bacillota</taxon>
        <taxon>Bacilli</taxon>
        <taxon>Bacillales</taxon>
        <taxon>Bacillaceae</taxon>
        <taxon>Bacillus</taxon>
        <taxon>Bacillus cereus group</taxon>
    </lineage>
</organism>
<evidence type="ECO:0000256" key="2">
    <source>
        <dbReference type="ARBA" id="ARBA00023315"/>
    </source>
</evidence>
<dbReference type="PANTHER" id="PTHR43420">
    <property type="entry name" value="ACETYLTRANSFERASE"/>
    <property type="match status" value="1"/>
</dbReference>
<keyword evidence="2" id="KW-0012">Acyltransferase</keyword>
<name>A0A073K144_9BACI</name>
<keyword evidence="5" id="KW-1185">Reference proteome</keyword>
<dbReference type="InterPro" id="IPR050680">
    <property type="entry name" value="YpeA/RimI_acetyltransf"/>
</dbReference>
<dbReference type="eggNOG" id="COG1247">
    <property type="taxonomic scope" value="Bacteria"/>
</dbReference>
<feature type="domain" description="N-acetyltransferase" evidence="3">
    <location>
        <begin position="1"/>
        <end position="171"/>
    </location>
</feature>
<accession>A0A073K144</accession>
<dbReference type="EMBL" id="JOTN01000002">
    <property type="protein sequence ID" value="KEK21009.1"/>
    <property type="molecule type" value="Genomic_DNA"/>
</dbReference>
<dbReference type="SUPFAM" id="SSF55729">
    <property type="entry name" value="Acyl-CoA N-acyltransferases (Nat)"/>
    <property type="match status" value="1"/>
</dbReference>
<dbReference type="InterPro" id="IPR016181">
    <property type="entry name" value="Acyl_CoA_acyltransferase"/>
</dbReference>
<dbReference type="Pfam" id="PF00583">
    <property type="entry name" value="Acetyltransf_1"/>
    <property type="match status" value="1"/>
</dbReference>
<dbReference type="GO" id="GO:0016747">
    <property type="term" value="F:acyltransferase activity, transferring groups other than amino-acyl groups"/>
    <property type="evidence" value="ECO:0007669"/>
    <property type="project" value="InterPro"/>
</dbReference>
<gene>
    <name evidence="4" type="ORF">BAMA_09455</name>
</gene>
<dbReference type="PANTHER" id="PTHR43420:SF43">
    <property type="entry name" value="SPERMINE_SPERMIDINE ACETYLTRANSFERASE"/>
    <property type="match status" value="1"/>
</dbReference>
<evidence type="ECO:0000256" key="1">
    <source>
        <dbReference type="ARBA" id="ARBA00022679"/>
    </source>
</evidence>
<dbReference type="AlphaFoldDB" id="A0A073K144"/>
<proteinExistence type="predicted"/>
<dbReference type="CDD" id="cd04301">
    <property type="entry name" value="NAT_SF"/>
    <property type="match status" value="1"/>
</dbReference>
<comment type="caution">
    <text evidence="4">The sequence shown here is derived from an EMBL/GenBank/DDBJ whole genome shotgun (WGS) entry which is preliminary data.</text>
</comment>
<reference evidence="4 5" key="1">
    <citation type="submission" date="2014-06" db="EMBL/GenBank/DDBJ databases">
        <title>Draft genome sequence of Bacillus manliponensis JCM 15802 (MCCC 1A00708).</title>
        <authorList>
            <person name="Lai Q."/>
            <person name="Liu Y."/>
            <person name="Shao Z."/>
        </authorList>
    </citation>
    <scope>NUCLEOTIDE SEQUENCE [LARGE SCALE GENOMIC DNA]</scope>
    <source>
        <strain evidence="4 5">JCM 15802</strain>
    </source>
</reference>
<evidence type="ECO:0000313" key="5">
    <source>
        <dbReference type="Proteomes" id="UP000027822"/>
    </source>
</evidence>
<dbReference type="InterPro" id="IPR000182">
    <property type="entry name" value="GNAT_dom"/>
</dbReference>
<dbReference type="RefSeq" id="WP_034635888.1">
    <property type="nucleotide sequence ID" value="NZ_CBCSJC010000001.1"/>
</dbReference>
<evidence type="ECO:0000313" key="4">
    <source>
        <dbReference type="EMBL" id="KEK21009.1"/>
    </source>
</evidence>
<sequence length="171" mass="20110">MRIVKAAEHHIQEIAKVHVDSWKETYNTIVNAEAIQKKTYRKREELWQRIIQENQSITYAAKTNDGKIVGFINGGKERTGTYDYDAEIYAVYILQAYQGQKIGKKLIHTITGKLYEQGHRSIMVWVIENNPSKYFYEKLDGKSIDRKYLDYLGVYEVAYGWNDMKVLFKKD</sequence>
<dbReference type="Proteomes" id="UP000027822">
    <property type="component" value="Unassembled WGS sequence"/>
</dbReference>
<dbReference type="OrthoDB" id="5292888at2"/>
<protein>
    <submittedName>
        <fullName evidence="4">Acetyltransferase</fullName>
    </submittedName>
</protein>